<dbReference type="Proteomes" id="UP000245959">
    <property type="component" value="Unassembled WGS sequence"/>
</dbReference>
<evidence type="ECO:0000256" key="1">
    <source>
        <dbReference type="ARBA" id="ARBA00022741"/>
    </source>
</evidence>
<reference evidence="6 7" key="1">
    <citation type="submission" date="2018-04" db="EMBL/GenBank/DDBJ databases">
        <title>Genomic Encyclopedia of Type Strains, Phase IV (KMG-IV): sequencing the most valuable type-strain genomes for metagenomic binning, comparative biology and taxonomic classification.</title>
        <authorList>
            <person name="Goeker M."/>
        </authorList>
    </citation>
    <scope>NUCLEOTIDE SEQUENCE [LARGE SCALE GENOMIC DNA]</scope>
    <source>
        <strain evidence="6 7">DSM 14823</strain>
    </source>
</reference>
<dbReference type="EMBL" id="QEKH01000002">
    <property type="protein sequence ID" value="PVY45483.1"/>
    <property type="molecule type" value="Genomic_DNA"/>
</dbReference>
<dbReference type="Gene3D" id="3.40.50.300">
    <property type="entry name" value="P-loop containing nucleotide triphosphate hydrolases"/>
    <property type="match status" value="1"/>
</dbReference>
<dbReference type="GO" id="GO:0005524">
    <property type="term" value="F:ATP binding"/>
    <property type="evidence" value="ECO:0007669"/>
    <property type="project" value="UniProtKB-KW"/>
</dbReference>
<name>A0A2U1B9Z3_9BACT</name>
<evidence type="ECO:0000313" key="6">
    <source>
        <dbReference type="EMBL" id="PVY45483.1"/>
    </source>
</evidence>
<dbReference type="RefSeq" id="WP_116882513.1">
    <property type="nucleotide sequence ID" value="NZ_CABMMC010000065.1"/>
</dbReference>
<keyword evidence="1" id="KW-0547">Nucleotide-binding</keyword>
<dbReference type="PANTHER" id="PTHR42759">
    <property type="entry name" value="MOXR FAMILY PROTEIN"/>
    <property type="match status" value="1"/>
</dbReference>
<dbReference type="Pfam" id="PF17863">
    <property type="entry name" value="AAA_lid_2"/>
    <property type="match status" value="1"/>
</dbReference>
<dbReference type="InterPro" id="IPR041628">
    <property type="entry name" value="ChlI/MoxR_AAA_lid"/>
</dbReference>
<dbReference type="FunFam" id="3.40.50.300:FF:000640">
    <property type="entry name" value="MoxR family ATPase"/>
    <property type="match status" value="1"/>
</dbReference>
<accession>A0A2U1B9Z3</accession>
<dbReference type="PANTHER" id="PTHR42759:SF1">
    <property type="entry name" value="MAGNESIUM-CHELATASE SUBUNIT CHLD"/>
    <property type="match status" value="1"/>
</dbReference>
<protein>
    <submittedName>
        <fullName evidence="6">MoxR-like ATPase</fullName>
    </submittedName>
</protein>
<dbReference type="OrthoDB" id="9808397at2"/>
<dbReference type="SUPFAM" id="SSF52540">
    <property type="entry name" value="P-loop containing nucleoside triphosphate hydrolases"/>
    <property type="match status" value="1"/>
</dbReference>
<comment type="caution">
    <text evidence="6">The sequence shown here is derived from an EMBL/GenBank/DDBJ whole genome shotgun (WGS) entry which is preliminary data.</text>
</comment>
<feature type="domain" description="ATPase AAA-3" evidence="4">
    <location>
        <begin position="48"/>
        <end position="181"/>
    </location>
</feature>
<gene>
    <name evidence="6" type="ORF">C8D82_10254</name>
</gene>
<evidence type="ECO:0000313" key="7">
    <source>
        <dbReference type="Proteomes" id="UP000245959"/>
    </source>
</evidence>
<evidence type="ECO:0000256" key="2">
    <source>
        <dbReference type="ARBA" id="ARBA00022840"/>
    </source>
</evidence>
<dbReference type="Pfam" id="PF07726">
    <property type="entry name" value="AAA_3"/>
    <property type="match status" value="1"/>
</dbReference>
<comment type="similarity">
    <text evidence="3">Belongs to the MoxR family.</text>
</comment>
<keyword evidence="7" id="KW-1185">Reference proteome</keyword>
<evidence type="ECO:0000256" key="3">
    <source>
        <dbReference type="ARBA" id="ARBA00061607"/>
    </source>
</evidence>
<dbReference type="CDD" id="cd00009">
    <property type="entry name" value="AAA"/>
    <property type="match status" value="1"/>
</dbReference>
<dbReference type="InterPro" id="IPR011703">
    <property type="entry name" value="ATPase_AAA-3"/>
</dbReference>
<dbReference type="GO" id="GO:0016887">
    <property type="term" value="F:ATP hydrolysis activity"/>
    <property type="evidence" value="ECO:0007669"/>
    <property type="project" value="InterPro"/>
</dbReference>
<evidence type="ECO:0000259" key="5">
    <source>
        <dbReference type="Pfam" id="PF17863"/>
    </source>
</evidence>
<dbReference type="AlphaFoldDB" id="A0A2U1B9Z3"/>
<proteinExistence type="inferred from homology"/>
<dbReference type="PIRSF" id="PIRSF002849">
    <property type="entry name" value="AAA_ATPase_chaperone_MoxR_prd"/>
    <property type="match status" value="1"/>
</dbReference>
<evidence type="ECO:0000259" key="4">
    <source>
        <dbReference type="Pfam" id="PF07726"/>
    </source>
</evidence>
<dbReference type="InterPro" id="IPR050764">
    <property type="entry name" value="CbbQ/NirQ/NorQ/GpvN"/>
</dbReference>
<feature type="domain" description="ChlI/MoxR AAA lid" evidence="5">
    <location>
        <begin position="255"/>
        <end position="322"/>
    </location>
</feature>
<dbReference type="GeneID" id="78293844"/>
<organism evidence="6 7">
    <name type="scientific">Victivallis vadensis</name>
    <dbReference type="NCBI Taxonomy" id="172901"/>
    <lineage>
        <taxon>Bacteria</taxon>
        <taxon>Pseudomonadati</taxon>
        <taxon>Lentisphaerota</taxon>
        <taxon>Lentisphaeria</taxon>
        <taxon>Victivallales</taxon>
        <taxon>Victivallaceae</taxon>
        <taxon>Victivallis</taxon>
    </lineage>
</organism>
<sequence>MNESADIRGTIQAIAPKLEQLRREIGKKIFGQQQLIDELLLALLCRSHCILTGVPGLAKTLLIKTLAEASELQFTRVQFTPDMMPADIIGSQIIEELPDGRRRFEFVKGPVFTQLLLADEINRTPPKTQSALLEAMEEQQVSADGKVYPLPEPFFVLATQNPIEQEGTYQLPEAQQDRFMFSLRIDYPDFDSELRVMCETTGSAQQKPEKAITAAELIAFQNAIRCIPVPESVAKFAVRLVRASRPGSPEQLEFVEKYVKWGAGPRACQYLALAGKALAALDGRFNVSEADILKAAPPVMRHRLLLNFRAKSEGVDADRIIQGLVKAVR</sequence>
<keyword evidence="2" id="KW-0067">ATP-binding</keyword>
<dbReference type="Gene3D" id="1.10.8.80">
    <property type="entry name" value="Magnesium chelatase subunit I, C-Terminal domain"/>
    <property type="match status" value="1"/>
</dbReference>
<dbReference type="InterPro" id="IPR027417">
    <property type="entry name" value="P-loop_NTPase"/>
</dbReference>